<reference evidence="3" key="1">
    <citation type="submission" date="2020-11" db="EMBL/GenBank/DDBJ databases">
        <authorList>
            <person name="Tran Van P."/>
        </authorList>
    </citation>
    <scope>NUCLEOTIDE SEQUENCE</scope>
</reference>
<sequence>MQRSFRTIEQTRTFKCLLALVCVCKFGFGQTDKRASERLAGWPNWPAGERFARAPQWEGRAGVGLMTLKRRLTYKRGSGAAVRDYSYLHFSPLSVLVFASVNVRGNHLLHGRGSEPEFAWRESGKPFRENLPQFTRPRFEPRSPRPQQSSFNTTSALANYATEAGRVVPLFFSPTKPATAVQSWSRQDTRTLLAVPKGKEKTRVHARNTNPETISSIDKHAANFKELDFNIENYHDAENILSLSVLRGNNMLATQARVINVKLAWFRFPGDGKVAVIGRQNSRAEPRSSQFKRSTDLKQRLRGFSRNNHRRVDVIGKHAIPRHPTRGVELVPRQLTITRCYIVNLIQYLAPTLQPILQDPNPLPLGVHPDKVNSRGITVVLWVVGGTKAVLGPQRTQGSCKSSGRNLILRCAMETVPAQK</sequence>
<evidence type="ECO:0000313" key="3">
    <source>
        <dbReference type="EMBL" id="CAD7573435.1"/>
    </source>
</evidence>
<evidence type="ECO:0000256" key="2">
    <source>
        <dbReference type="SAM" id="SignalP"/>
    </source>
</evidence>
<name>A0A7R9P8F7_TIMCA</name>
<gene>
    <name evidence="3" type="ORF">TCMB3V08_LOCUS6073</name>
</gene>
<evidence type="ECO:0000256" key="1">
    <source>
        <dbReference type="SAM" id="MobiDB-lite"/>
    </source>
</evidence>
<organism evidence="3">
    <name type="scientific">Timema californicum</name>
    <name type="common">California timema</name>
    <name type="synonym">Walking stick</name>
    <dbReference type="NCBI Taxonomy" id="61474"/>
    <lineage>
        <taxon>Eukaryota</taxon>
        <taxon>Metazoa</taxon>
        <taxon>Ecdysozoa</taxon>
        <taxon>Arthropoda</taxon>
        <taxon>Hexapoda</taxon>
        <taxon>Insecta</taxon>
        <taxon>Pterygota</taxon>
        <taxon>Neoptera</taxon>
        <taxon>Polyneoptera</taxon>
        <taxon>Phasmatodea</taxon>
        <taxon>Timematodea</taxon>
        <taxon>Timematoidea</taxon>
        <taxon>Timematidae</taxon>
        <taxon>Timema</taxon>
    </lineage>
</organism>
<feature type="signal peptide" evidence="2">
    <location>
        <begin position="1"/>
        <end position="29"/>
    </location>
</feature>
<dbReference type="AlphaFoldDB" id="A0A7R9P8F7"/>
<keyword evidence="2" id="KW-0732">Signal</keyword>
<protein>
    <submittedName>
        <fullName evidence="3">(California timema) hypothetical protein</fullName>
    </submittedName>
</protein>
<accession>A0A7R9P8F7</accession>
<dbReference type="EMBL" id="OE181612">
    <property type="protein sequence ID" value="CAD7573435.1"/>
    <property type="molecule type" value="Genomic_DNA"/>
</dbReference>
<feature type="region of interest" description="Disordered" evidence="1">
    <location>
        <begin position="129"/>
        <end position="151"/>
    </location>
</feature>
<proteinExistence type="predicted"/>
<feature type="chain" id="PRO_5031059877" evidence="2">
    <location>
        <begin position="30"/>
        <end position="420"/>
    </location>
</feature>